<dbReference type="AlphaFoldDB" id="A0A9Q1BIZ5"/>
<feature type="region of interest" description="Disordered" evidence="1">
    <location>
        <begin position="212"/>
        <end position="231"/>
    </location>
</feature>
<name>A0A9Q1BIZ5_HOLLE</name>
<protein>
    <submittedName>
        <fullName evidence="3">Uncharacterized protein</fullName>
    </submittedName>
</protein>
<dbReference type="EMBL" id="JAIZAY010000016">
    <property type="protein sequence ID" value="KAJ8027476.1"/>
    <property type="molecule type" value="Genomic_DNA"/>
</dbReference>
<dbReference type="OrthoDB" id="10469752at2759"/>
<keyword evidence="2" id="KW-0732">Signal</keyword>
<evidence type="ECO:0000313" key="3">
    <source>
        <dbReference type="EMBL" id="KAJ8027476.1"/>
    </source>
</evidence>
<evidence type="ECO:0000256" key="1">
    <source>
        <dbReference type="SAM" id="MobiDB-lite"/>
    </source>
</evidence>
<dbReference type="Proteomes" id="UP001152320">
    <property type="component" value="Chromosome 16"/>
</dbReference>
<accession>A0A9Q1BIZ5</accession>
<feature type="chain" id="PRO_5040386277" evidence="2">
    <location>
        <begin position="18"/>
        <end position="290"/>
    </location>
</feature>
<comment type="caution">
    <text evidence="3">The sequence shown here is derived from an EMBL/GenBank/DDBJ whole genome shotgun (WGS) entry which is preliminary data.</text>
</comment>
<proteinExistence type="predicted"/>
<keyword evidence="4" id="KW-1185">Reference proteome</keyword>
<organism evidence="3 4">
    <name type="scientific">Holothuria leucospilota</name>
    <name type="common">Black long sea cucumber</name>
    <name type="synonym">Mertensiothuria leucospilota</name>
    <dbReference type="NCBI Taxonomy" id="206669"/>
    <lineage>
        <taxon>Eukaryota</taxon>
        <taxon>Metazoa</taxon>
        <taxon>Echinodermata</taxon>
        <taxon>Eleutherozoa</taxon>
        <taxon>Echinozoa</taxon>
        <taxon>Holothuroidea</taxon>
        <taxon>Aspidochirotacea</taxon>
        <taxon>Aspidochirotida</taxon>
        <taxon>Holothuriidae</taxon>
        <taxon>Holothuria</taxon>
    </lineage>
</organism>
<evidence type="ECO:0000256" key="2">
    <source>
        <dbReference type="SAM" id="SignalP"/>
    </source>
</evidence>
<feature type="region of interest" description="Disordered" evidence="1">
    <location>
        <begin position="64"/>
        <end position="96"/>
    </location>
</feature>
<feature type="compositionally biased region" description="Polar residues" evidence="1">
    <location>
        <begin position="214"/>
        <end position="231"/>
    </location>
</feature>
<feature type="compositionally biased region" description="Polar residues" evidence="1">
    <location>
        <begin position="70"/>
        <end position="85"/>
    </location>
</feature>
<feature type="signal peptide" evidence="2">
    <location>
        <begin position="1"/>
        <end position="17"/>
    </location>
</feature>
<reference evidence="3" key="1">
    <citation type="submission" date="2021-10" db="EMBL/GenBank/DDBJ databases">
        <title>Tropical sea cucumber genome reveals ecological adaptation and Cuvierian tubules defense mechanism.</title>
        <authorList>
            <person name="Chen T."/>
        </authorList>
    </citation>
    <scope>NUCLEOTIDE SEQUENCE</scope>
    <source>
        <strain evidence="3">Nanhai2018</strain>
        <tissue evidence="3">Muscle</tissue>
    </source>
</reference>
<gene>
    <name evidence="3" type="ORF">HOLleu_32629</name>
</gene>
<sequence>MLLLILLAVYSPKICNCYSPIYHEPKSCKPSHPTRRHADSRITELHFVQSEQCRTGVARCEGSHFYETPNGGTSNQSPVSQSNNAPPLPPSQLHSSQEMQATFHVVVHSRNGGGVSQTVHKVTNETTTTPIPHAATVTPVNSSNNNSSSVCCVYAPVRKKSKGNLYTEDKINFQPQPHYQRVVGPPRVAKHLLQHPGLDEEDIHEKLLNDSLGEDSNSQITSHCSTLPSDSKLTPSWVPLSYSRTLPLTPLERKDETGASISCGDISDDDLDSIYANIASLEDVQKQTTL</sequence>
<evidence type="ECO:0000313" key="4">
    <source>
        <dbReference type="Proteomes" id="UP001152320"/>
    </source>
</evidence>